<reference evidence="1" key="1">
    <citation type="submission" date="2022-02" db="EMBL/GenBank/DDBJ databases">
        <title>Plant Genome Project.</title>
        <authorList>
            <person name="Zhang R.-G."/>
        </authorList>
    </citation>
    <scope>NUCLEOTIDE SEQUENCE</scope>
    <source>
        <strain evidence="1">AT1</strain>
    </source>
</reference>
<dbReference type="Proteomes" id="UP001062846">
    <property type="component" value="Chromosome 2"/>
</dbReference>
<keyword evidence="2" id="KW-1185">Reference proteome</keyword>
<evidence type="ECO:0000313" key="1">
    <source>
        <dbReference type="EMBL" id="KAI8568305.1"/>
    </source>
</evidence>
<comment type="caution">
    <text evidence="1">The sequence shown here is derived from an EMBL/GenBank/DDBJ whole genome shotgun (WGS) entry which is preliminary data.</text>
</comment>
<name>A0ACC0PS48_RHOML</name>
<proteinExistence type="predicted"/>
<organism evidence="1 2">
    <name type="scientific">Rhododendron molle</name>
    <name type="common">Chinese azalea</name>
    <name type="synonym">Azalea mollis</name>
    <dbReference type="NCBI Taxonomy" id="49168"/>
    <lineage>
        <taxon>Eukaryota</taxon>
        <taxon>Viridiplantae</taxon>
        <taxon>Streptophyta</taxon>
        <taxon>Embryophyta</taxon>
        <taxon>Tracheophyta</taxon>
        <taxon>Spermatophyta</taxon>
        <taxon>Magnoliopsida</taxon>
        <taxon>eudicotyledons</taxon>
        <taxon>Gunneridae</taxon>
        <taxon>Pentapetalae</taxon>
        <taxon>asterids</taxon>
        <taxon>Ericales</taxon>
        <taxon>Ericaceae</taxon>
        <taxon>Ericoideae</taxon>
        <taxon>Rhodoreae</taxon>
        <taxon>Rhododendron</taxon>
    </lineage>
</organism>
<sequence>MATIQQKAAQTDASITRLNDLFDTRLPPVVQEESETEEDVHAQPIMVEDPNNSGRLIVQPNPRWFAHLLQIRIR</sequence>
<accession>A0ACC0PS48</accession>
<gene>
    <name evidence="1" type="ORF">RHMOL_Rhmol02G0188000</name>
</gene>
<evidence type="ECO:0000313" key="2">
    <source>
        <dbReference type="Proteomes" id="UP001062846"/>
    </source>
</evidence>
<protein>
    <submittedName>
        <fullName evidence="1">Uncharacterized protein</fullName>
    </submittedName>
</protein>
<dbReference type="EMBL" id="CM046389">
    <property type="protein sequence ID" value="KAI8568305.1"/>
    <property type="molecule type" value="Genomic_DNA"/>
</dbReference>